<keyword evidence="3" id="KW-0731">Sigma factor</keyword>
<dbReference type="SUPFAM" id="SSF88946">
    <property type="entry name" value="Sigma2 domain of RNA polymerase sigma factors"/>
    <property type="match status" value="1"/>
</dbReference>
<dbReference type="Gene3D" id="1.10.1740.10">
    <property type="match status" value="1"/>
</dbReference>
<dbReference type="GO" id="GO:0006352">
    <property type="term" value="P:DNA-templated transcription initiation"/>
    <property type="evidence" value="ECO:0007669"/>
    <property type="project" value="InterPro"/>
</dbReference>
<evidence type="ECO:0000313" key="6">
    <source>
        <dbReference type="EMBL" id="MVZ63876.1"/>
    </source>
</evidence>
<dbReference type="Proteomes" id="UP000435036">
    <property type="component" value="Unassembled WGS sequence"/>
</dbReference>
<dbReference type="AlphaFoldDB" id="A0A6N8L3E7"/>
<proteinExistence type="inferred from homology"/>
<dbReference type="EMBL" id="WSQA01000016">
    <property type="protein sequence ID" value="MVZ63876.1"/>
    <property type="molecule type" value="Genomic_DNA"/>
</dbReference>
<keyword evidence="7" id="KW-1185">Reference proteome</keyword>
<dbReference type="PANTHER" id="PTHR43133:SF8">
    <property type="entry name" value="RNA POLYMERASE SIGMA FACTOR HI_1459-RELATED"/>
    <property type="match status" value="1"/>
</dbReference>
<dbReference type="PANTHER" id="PTHR43133">
    <property type="entry name" value="RNA POLYMERASE ECF-TYPE SIGMA FACTO"/>
    <property type="match status" value="1"/>
</dbReference>
<keyword evidence="4" id="KW-0238">DNA-binding</keyword>
<dbReference type="InterPro" id="IPR013325">
    <property type="entry name" value="RNA_pol_sigma_r2"/>
</dbReference>
<evidence type="ECO:0000256" key="3">
    <source>
        <dbReference type="ARBA" id="ARBA00023082"/>
    </source>
</evidence>
<evidence type="ECO:0000256" key="2">
    <source>
        <dbReference type="ARBA" id="ARBA00023015"/>
    </source>
</evidence>
<dbReference type="InterPro" id="IPR036388">
    <property type="entry name" value="WH-like_DNA-bd_sf"/>
</dbReference>
<keyword evidence="2" id="KW-0805">Transcription regulation</keyword>
<organism evidence="6 7">
    <name type="scientific">Sphingobacterium humi</name>
    <dbReference type="NCBI Taxonomy" id="1796905"/>
    <lineage>
        <taxon>Bacteria</taxon>
        <taxon>Pseudomonadati</taxon>
        <taxon>Bacteroidota</taxon>
        <taxon>Sphingobacteriia</taxon>
        <taxon>Sphingobacteriales</taxon>
        <taxon>Sphingobacteriaceae</taxon>
        <taxon>Sphingobacterium</taxon>
    </lineage>
</organism>
<dbReference type="GO" id="GO:0016987">
    <property type="term" value="F:sigma factor activity"/>
    <property type="evidence" value="ECO:0007669"/>
    <property type="project" value="UniProtKB-KW"/>
</dbReference>
<gene>
    <name evidence="6" type="ORF">GQF63_17780</name>
</gene>
<dbReference type="InterPro" id="IPR039425">
    <property type="entry name" value="RNA_pol_sigma-70-like"/>
</dbReference>
<comment type="similarity">
    <text evidence="1">Belongs to the sigma-70 factor family. ECF subfamily.</text>
</comment>
<name>A0A6N8L3E7_9SPHI</name>
<dbReference type="InterPro" id="IPR013324">
    <property type="entry name" value="RNA_pol_sigma_r3/r4-like"/>
</dbReference>
<keyword evidence="5" id="KW-0804">Transcription</keyword>
<dbReference type="GO" id="GO:0003677">
    <property type="term" value="F:DNA binding"/>
    <property type="evidence" value="ECO:0007669"/>
    <property type="project" value="UniProtKB-KW"/>
</dbReference>
<sequence length="189" mass="22087">MHSDQKHIRSLLKNDTLGIKLIYSQYAKSVIRMIESNNGSEDDGFDILQESLIDIYNIALHKDFQLTTSFQSFLLLVAKRKWLNQLKKNKLLEVTKLTDQLLNDEDHSESQYNEHLLQNDKENTLMELLATLGESCKDIITRCMKEKRQEKIAESLGISYAYLRKKKSQCMSKLAQKCKNHPVFKRYQS</sequence>
<evidence type="ECO:0000256" key="1">
    <source>
        <dbReference type="ARBA" id="ARBA00010641"/>
    </source>
</evidence>
<evidence type="ECO:0000256" key="5">
    <source>
        <dbReference type="ARBA" id="ARBA00023163"/>
    </source>
</evidence>
<dbReference type="Gene3D" id="1.10.10.10">
    <property type="entry name" value="Winged helix-like DNA-binding domain superfamily/Winged helix DNA-binding domain"/>
    <property type="match status" value="1"/>
</dbReference>
<comment type="caution">
    <text evidence="6">The sequence shown here is derived from an EMBL/GenBank/DDBJ whole genome shotgun (WGS) entry which is preliminary data.</text>
</comment>
<accession>A0A6N8L3E7</accession>
<dbReference type="InterPro" id="IPR014284">
    <property type="entry name" value="RNA_pol_sigma-70_dom"/>
</dbReference>
<protein>
    <submittedName>
        <fullName evidence="6">Sigma-70 family RNA polymerase sigma factor</fullName>
    </submittedName>
</protein>
<dbReference type="SUPFAM" id="SSF88659">
    <property type="entry name" value="Sigma3 and sigma4 domains of RNA polymerase sigma factors"/>
    <property type="match status" value="1"/>
</dbReference>
<reference evidence="6 7" key="1">
    <citation type="submission" date="2019-12" db="EMBL/GenBank/DDBJ databases">
        <authorList>
            <person name="Dong K."/>
        </authorList>
    </citation>
    <scope>NUCLEOTIDE SEQUENCE [LARGE SCALE GENOMIC DNA]</scope>
    <source>
        <strain evidence="6 7">JCM 31225</strain>
    </source>
</reference>
<evidence type="ECO:0000313" key="7">
    <source>
        <dbReference type="Proteomes" id="UP000435036"/>
    </source>
</evidence>
<dbReference type="NCBIfam" id="TIGR02937">
    <property type="entry name" value="sigma70-ECF"/>
    <property type="match status" value="1"/>
</dbReference>
<evidence type="ECO:0000256" key="4">
    <source>
        <dbReference type="ARBA" id="ARBA00023125"/>
    </source>
</evidence>